<feature type="chain" id="PRO_5036503613" description="Farnesoic acid O-methyl transferase domain-containing protein" evidence="1">
    <location>
        <begin position="20"/>
        <end position="303"/>
    </location>
</feature>
<evidence type="ECO:0000313" key="3">
    <source>
        <dbReference type="EnsemblMetazoa" id="G2751.1:cds"/>
    </source>
</evidence>
<reference evidence="3" key="1">
    <citation type="submission" date="2022-08" db="UniProtKB">
        <authorList>
            <consortium name="EnsemblMetazoa"/>
        </authorList>
    </citation>
    <scope>IDENTIFICATION</scope>
    <source>
        <strain evidence="3">05x7-T-G4-1.051#20</strain>
    </source>
</reference>
<dbReference type="PANTHER" id="PTHR36695:SF12">
    <property type="entry name" value="AGAP008648-PA"/>
    <property type="match status" value="1"/>
</dbReference>
<dbReference type="Pfam" id="PF12248">
    <property type="entry name" value="Methyltransf_FA"/>
    <property type="match status" value="1"/>
</dbReference>
<proteinExistence type="predicted"/>
<protein>
    <recommendedName>
        <fullName evidence="2">Farnesoic acid O-methyl transferase domain-containing protein</fullName>
    </recommendedName>
</protein>
<evidence type="ECO:0000259" key="2">
    <source>
        <dbReference type="Pfam" id="PF12248"/>
    </source>
</evidence>
<keyword evidence="4" id="KW-1185">Reference proteome</keyword>
<sequence length="303" mass="34075">MKELLHLFHILCGIRIVYSASRTVWNLPPVSQYHYIDELSTFIRHAKYIQFDVKGCNDACFILSEHRNDSSHSYEIVVGGWENSKSVIRKCKGCASMATASHRPMSCTEFRPFWASWENGIIRVGEGLEVGAGTFIEWSDETSHPVNFLGISSFNTPTSWRYFKGNVSSLEAAPGESNVIKLESGKSVVVKLTFEAAENSSYKFSATLDNGIAINTSSATIENGTIAYVIYSHFMSGVSFGSYSVIFSMVDNMNSVAAKEKEMFLQYEERITGFTILTNDTIFHWNREGSVEASNEFWFQCCY</sequence>
<evidence type="ECO:0000256" key="1">
    <source>
        <dbReference type="SAM" id="SignalP"/>
    </source>
</evidence>
<feature type="signal peptide" evidence="1">
    <location>
        <begin position="1"/>
        <end position="19"/>
    </location>
</feature>
<dbReference type="InterPro" id="IPR022041">
    <property type="entry name" value="Methyltransf_FA"/>
</dbReference>
<dbReference type="Proteomes" id="UP000005408">
    <property type="component" value="Unassembled WGS sequence"/>
</dbReference>
<evidence type="ECO:0000313" key="4">
    <source>
        <dbReference type="Proteomes" id="UP000005408"/>
    </source>
</evidence>
<organism evidence="3 4">
    <name type="scientific">Magallana gigas</name>
    <name type="common">Pacific oyster</name>
    <name type="synonym">Crassostrea gigas</name>
    <dbReference type="NCBI Taxonomy" id="29159"/>
    <lineage>
        <taxon>Eukaryota</taxon>
        <taxon>Metazoa</taxon>
        <taxon>Spiralia</taxon>
        <taxon>Lophotrochozoa</taxon>
        <taxon>Mollusca</taxon>
        <taxon>Bivalvia</taxon>
        <taxon>Autobranchia</taxon>
        <taxon>Pteriomorphia</taxon>
        <taxon>Ostreida</taxon>
        <taxon>Ostreoidea</taxon>
        <taxon>Ostreidae</taxon>
        <taxon>Magallana</taxon>
    </lineage>
</organism>
<dbReference type="AlphaFoldDB" id="A0A8W8LHD3"/>
<accession>A0A8W8LHD3</accession>
<dbReference type="PANTHER" id="PTHR36695">
    <property type="entry name" value="AGAP008648-PA"/>
    <property type="match status" value="1"/>
</dbReference>
<feature type="domain" description="Farnesoic acid O-methyl transferase" evidence="2">
    <location>
        <begin position="32"/>
        <end position="162"/>
    </location>
</feature>
<dbReference type="EnsemblMetazoa" id="G2751.1">
    <property type="protein sequence ID" value="G2751.1:cds"/>
    <property type="gene ID" value="G2751"/>
</dbReference>
<keyword evidence="1" id="KW-0732">Signal</keyword>
<name>A0A8W8LHD3_MAGGI</name>